<organism evidence="4 5">
    <name type="scientific">Hypholoma sublateritium (strain FD-334 SS-4)</name>
    <dbReference type="NCBI Taxonomy" id="945553"/>
    <lineage>
        <taxon>Eukaryota</taxon>
        <taxon>Fungi</taxon>
        <taxon>Dikarya</taxon>
        <taxon>Basidiomycota</taxon>
        <taxon>Agaricomycotina</taxon>
        <taxon>Agaricomycetes</taxon>
        <taxon>Agaricomycetidae</taxon>
        <taxon>Agaricales</taxon>
        <taxon>Agaricineae</taxon>
        <taxon>Strophariaceae</taxon>
        <taxon>Hypholoma</taxon>
    </lineage>
</organism>
<feature type="non-terminal residue" evidence="4">
    <location>
        <position position="290"/>
    </location>
</feature>
<dbReference type="GO" id="GO:0046872">
    <property type="term" value="F:metal ion binding"/>
    <property type="evidence" value="ECO:0007669"/>
    <property type="project" value="UniProtKB-KW"/>
</dbReference>
<feature type="non-terminal residue" evidence="4">
    <location>
        <position position="1"/>
    </location>
</feature>
<gene>
    <name evidence="4" type="ORF">HYPSUDRAFT_113822</name>
</gene>
<evidence type="ECO:0000256" key="1">
    <source>
        <dbReference type="ARBA" id="ARBA00001968"/>
    </source>
</evidence>
<evidence type="ECO:0000256" key="2">
    <source>
        <dbReference type="ARBA" id="ARBA00022723"/>
    </source>
</evidence>
<reference evidence="5" key="1">
    <citation type="submission" date="2014-04" db="EMBL/GenBank/DDBJ databases">
        <title>Evolutionary Origins and Diversification of the Mycorrhizal Mutualists.</title>
        <authorList>
            <consortium name="DOE Joint Genome Institute"/>
            <consortium name="Mycorrhizal Genomics Consortium"/>
            <person name="Kohler A."/>
            <person name="Kuo A."/>
            <person name="Nagy L.G."/>
            <person name="Floudas D."/>
            <person name="Copeland A."/>
            <person name="Barry K.W."/>
            <person name="Cichocki N."/>
            <person name="Veneault-Fourrey C."/>
            <person name="LaButti K."/>
            <person name="Lindquist E.A."/>
            <person name="Lipzen A."/>
            <person name="Lundell T."/>
            <person name="Morin E."/>
            <person name="Murat C."/>
            <person name="Riley R."/>
            <person name="Ohm R."/>
            <person name="Sun H."/>
            <person name="Tunlid A."/>
            <person name="Henrissat B."/>
            <person name="Grigoriev I.V."/>
            <person name="Hibbett D.S."/>
            <person name="Martin F."/>
        </authorList>
    </citation>
    <scope>NUCLEOTIDE SEQUENCE [LARGE SCALE GENOMIC DNA]</scope>
    <source>
        <strain evidence="5">FD-334 SS-4</strain>
    </source>
</reference>
<dbReference type="InterPro" id="IPR027806">
    <property type="entry name" value="HARBI1_dom"/>
</dbReference>
<protein>
    <recommendedName>
        <fullName evidence="3">DDE Tnp4 domain-containing protein</fullName>
    </recommendedName>
</protein>
<sequence>EIHQLVIALDLPLYIRCEATRIFEDRETALCMLLRRLTYPSRLVDIEMQFGWERTRFSRITHITALFLWTRWKHLLRFNPQRLSREKLAHFGRVFSEKGAPLDVVVGIIDGTLQKNARPVRNQRIVFNGWKHMHCLKYHAVLSPDGLVIHVYGPVNGRRHDETVFKQSGLSDLLDKHFWSPDGQPLYLYGDLGYSVGPHILCPYKGPVLTFEQKKFNYRMSRVREPVEWIFKEVNQQFEFLDFSRSQKILLTPCALFYMVALLMCNAHTILHVPQIPQYFSCQPPSLEEY</sequence>
<dbReference type="OMA" id="HDAFILR"/>
<dbReference type="EMBL" id="KN817724">
    <property type="protein sequence ID" value="KJA13660.1"/>
    <property type="molecule type" value="Genomic_DNA"/>
</dbReference>
<evidence type="ECO:0000259" key="3">
    <source>
        <dbReference type="Pfam" id="PF13359"/>
    </source>
</evidence>
<dbReference type="OrthoDB" id="5945905at2759"/>
<proteinExistence type="predicted"/>
<evidence type="ECO:0000313" key="5">
    <source>
        <dbReference type="Proteomes" id="UP000054270"/>
    </source>
</evidence>
<keyword evidence="5" id="KW-1185">Reference proteome</keyword>
<dbReference type="Proteomes" id="UP000054270">
    <property type="component" value="Unassembled WGS sequence"/>
</dbReference>
<name>A0A0D2NZ21_HYPSF</name>
<accession>A0A0D2NZ21</accession>
<evidence type="ECO:0000313" key="4">
    <source>
        <dbReference type="EMBL" id="KJA13660.1"/>
    </source>
</evidence>
<feature type="domain" description="DDE Tnp4" evidence="3">
    <location>
        <begin position="109"/>
        <end position="263"/>
    </location>
</feature>
<dbReference type="Pfam" id="PF13359">
    <property type="entry name" value="DDE_Tnp_4"/>
    <property type="match status" value="1"/>
</dbReference>
<keyword evidence="2" id="KW-0479">Metal-binding</keyword>
<comment type="cofactor">
    <cofactor evidence="1">
        <name>a divalent metal cation</name>
        <dbReference type="ChEBI" id="CHEBI:60240"/>
    </cofactor>
</comment>
<dbReference type="AlphaFoldDB" id="A0A0D2NZ21"/>